<gene>
    <name evidence="1" type="ORF">DHV22_01395</name>
</gene>
<evidence type="ECO:0000313" key="2">
    <source>
        <dbReference type="Proteomes" id="UP000263268"/>
    </source>
</evidence>
<accession>A0A3D6BM33</accession>
<proteinExistence type="predicted"/>
<evidence type="ECO:0000313" key="1">
    <source>
        <dbReference type="EMBL" id="HCY80342.1"/>
    </source>
</evidence>
<organism evidence="1 2">
    <name type="scientific">Xanthomarina gelatinilytica</name>
    <dbReference type="NCBI Taxonomy" id="1137281"/>
    <lineage>
        <taxon>Bacteria</taxon>
        <taxon>Pseudomonadati</taxon>
        <taxon>Bacteroidota</taxon>
        <taxon>Flavobacteriia</taxon>
        <taxon>Flavobacteriales</taxon>
        <taxon>Flavobacteriaceae</taxon>
        <taxon>Xanthomarina</taxon>
    </lineage>
</organism>
<name>A0A3D6BM33_9FLAO</name>
<reference evidence="1 2" key="1">
    <citation type="journal article" date="2018" name="Nat. Biotechnol.">
        <title>A standardized bacterial taxonomy based on genome phylogeny substantially revises the tree of life.</title>
        <authorList>
            <person name="Parks D.H."/>
            <person name="Chuvochina M."/>
            <person name="Waite D.W."/>
            <person name="Rinke C."/>
            <person name="Skarshewski A."/>
            <person name="Chaumeil P.A."/>
            <person name="Hugenholtz P."/>
        </authorList>
    </citation>
    <scope>NUCLEOTIDE SEQUENCE [LARGE SCALE GENOMIC DNA]</scope>
    <source>
        <strain evidence="1">UBA10227</strain>
    </source>
</reference>
<comment type="caution">
    <text evidence="1">The sequence shown here is derived from an EMBL/GenBank/DDBJ whole genome shotgun (WGS) entry which is preliminary data.</text>
</comment>
<feature type="non-terminal residue" evidence="1">
    <location>
        <position position="126"/>
    </location>
</feature>
<dbReference type="Proteomes" id="UP000263268">
    <property type="component" value="Unassembled WGS sequence"/>
</dbReference>
<protein>
    <submittedName>
        <fullName evidence="1">Uncharacterized protein</fullName>
    </submittedName>
</protein>
<sequence length="126" mass="15086">MTINKAIDHFVFKFQNVWKPTTKDIEALETILDWTEKEKEAVITNNLLFAKCYVRLLMFENSTYKDIMFSSKQLNKLLIETPIETFYNEFTKKLNDIEFEYFLKHKGLSVDHPALLTEEQKKLERK</sequence>
<dbReference type="AlphaFoldDB" id="A0A3D6BM33"/>
<dbReference type="EMBL" id="DPRK01000020">
    <property type="protein sequence ID" value="HCY80342.1"/>
    <property type="molecule type" value="Genomic_DNA"/>
</dbReference>